<sequence length="217" mass="23303">MTTAQAHESQGDEAQTVTGPAETTADKTGVISKTADTNDEKVYAPSANPSAAVAGVFVGLALLGLAVVAVRDLLVRVGWVDGEEWLHTTAVQIAGLQWWDWMWAAAIGSVLVGGLLVLSALRPRRRTHVSLAGYEVLWTRRGDVARRCSTAVLAEPGVEHATTVVGRRRVALTVTAARPDAVDTDVLRSIVDGVLADLDRRPRVKIRVVARDRGDRR</sequence>
<dbReference type="OrthoDB" id="5197468at2"/>
<keyword evidence="4" id="KW-1185">Reference proteome</keyword>
<keyword evidence="2" id="KW-0472">Membrane</keyword>
<organism evidence="3 4">
    <name type="scientific">Gordonia soli NBRC 108243</name>
    <dbReference type="NCBI Taxonomy" id="1223545"/>
    <lineage>
        <taxon>Bacteria</taxon>
        <taxon>Bacillati</taxon>
        <taxon>Actinomycetota</taxon>
        <taxon>Actinomycetes</taxon>
        <taxon>Mycobacteriales</taxon>
        <taxon>Gordoniaceae</taxon>
        <taxon>Gordonia</taxon>
    </lineage>
</organism>
<accession>M0QDS1</accession>
<feature type="compositionally biased region" description="Polar residues" evidence="1">
    <location>
        <begin position="1"/>
        <end position="18"/>
    </location>
</feature>
<keyword evidence="2" id="KW-1133">Transmembrane helix</keyword>
<dbReference type="Proteomes" id="UP000011666">
    <property type="component" value="Unassembled WGS sequence"/>
</dbReference>
<gene>
    <name evidence="3" type="ORF">GS4_02_01720</name>
</gene>
<keyword evidence="2" id="KW-0812">Transmembrane</keyword>
<protein>
    <recommendedName>
        <fullName evidence="5">Alkaline shock response membrane anchor protein AmaP</fullName>
    </recommendedName>
</protein>
<comment type="caution">
    <text evidence="3">The sequence shown here is derived from an EMBL/GenBank/DDBJ whole genome shotgun (WGS) entry which is preliminary data.</text>
</comment>
<dbReference type="STRING" id="1223545.GS4_02_01720"/>
<dbReference type="eggNOG" id="COG1302">
    <property type="taxonomic scope" value="Bacteria"/>
</dbReference>
<dbReference type="EMBL" id="BANX01000002">
    <property type="protein sequence ID" value="GAC66461.1"/>
    <property type="molecule type" value="Genomic_DNA"/>
</dbReference>
<evidence type="ECO:0008006" key="5">
    <source>
        <dbReference type="Google" id="ProtNLM"/>
    </source>
</evidence>
<proteinExistence type="predicted"/>
<evidence type="ECO:0000256" key="2">
    <source>
        <dbReference type="SAM" id="Phobius"/>
    </source>
</evidence>
<feature type="region of interest" description="Disordered" evidence="1">
    <location>
        <begin position="1"/>
        <end position="32"/>
    </location>
</feature>
<evidence type="ECO:0000313" key="3">
    <source>
        <dbReference type="EMBL" id="GAC66461.1"/>
    </source>
</evidence>
<dbReference type="AlphaFoldDB" id="M0QDS1"/>
<evidence type="ECO:0000256" key="1">
    <source>
        <dbReference type="SAM" id="MobiDB-lite"/>
    </source>
</evidence>
<dbReference type="RefSeq" id="WP_007616701.1">
    <property type="nucleotide sequence ID" value="NZ_BANX01000002.1"/>
</dbReference>
<feature type="transmembrane region" description="Helical" evidence="2">
    <location>
        <begin position="51"/>
        <end position="70"/>
    </location>
</feature>
<name>M0QDS1_9ACTN</name>
<feature type="transmembrane region" description="Helical" evidence="2">
    <location>
        <begin position="101"/>
        <end position="121"/>
    </location>
</feature>
<evidence type="ECO:0000313" key="4">
    <source>
        <dbReference type="Proteomes" id="UP000011666"/>
    </source>
</evidence>
<reference evidence="3 4" key="1">
    <citation type="submission" date="2013-01" db="EMBL/GenBank/DDBJ databases">
        <title>Whole genome shotgun sequence of Gordonia soli NBRC 108243.</title>
        <authorList>
            <person name="Isaki-Nakamura S."/>
            <person name="Hosoyama A."/>
            <person name="Tsuchikane K."/>
            <person name="Ando Y."/>
            <person name="Baba S."/>
            <person name="Ohji S."/>
            <person name="Hamada M."/>
            <person name="Tamura T."/>
            <person name="Yamazoe A."/>
            <person name="Yamazaki S."/>
            <person name="Fujita N."/>
        </authorList>
    </citation>
    <scope>NUCLEOTIDE SEQUENCE [LARGE SCALE GENOMIC DNA]</scope>
    <source>
        <strain evidence="3 4">NBRC 108243</strain>
    </source>
</reference>